<dbReference type="InterPro" id="IPR036259">
    <property type="entry name" value="MFS_trans_sf"/>
</dbReference>
<evidence type="ECO:0000256" key="6">
    <source>
        <dbReference type="SAM" id="Phobius"/>
    </source>
</evidence>
<dbReference type="Pfam" id="PF07690">
    <property type="entry name" value="MFS_1"/>
    <property type="match status" value="1"/>
</dbReference>
<dbReference type="Proteomes" id="UP000198324">
    <property type="component" value="Unassembled WGS sequence"/>
</dbReference>
<dbReference type="AlphaFoldDB" id="A0A239CFR2"/>
<keyword evidence="9" id="KW-1185">Reference proteome</keyword>
<evidence type="ECO:0000256" key="2">
    <source>
        <dbReference type="ARBA" id="ARBA00022475"/>
    </source>
</evidence>
<gene>
    <name evidence="8" type="ORF">SAMN04488503_3107</name>
</gene>
<dbReference type="PANTHER" id="PTHR42688:SF1">
    <property type="entry name" value="BLR5212 PROTEIN"/>
    <property type="match status" value="1"/>
</dbReference>
<accession>A0A239CFR2</accession>
<dbReference type="OrthoDB" id="9803985at2"/>
<keyword evidence="2" id="KW-1003">Cell membrane</keyword>
<reference evidence="8 9" key="1">
    <citation type="submission" date="2017-06" db="EMBL/GenBank/DDBJ databases">
        <authorList>
            <person name="Kim H.J."/>
            <person name="Triplett B.A."/>
        </authorList>
    </citation>
    <scope>NUCLEOTIDE SEQUENCE [LARGE SCALE GENOMIC DNA]</scope>
    <source>
        <strain evidence="8 9">DSM 13116</strain>
    </source>
</reference>
<feature type="transmembrane region" description="Helical" evidence="6">
    <location>
        <begin position="20"/>
        <end position="37"/>
    </location>
</feature>
<feature type="transmembrane region" description="Helical" evidence="6">
    <location>
        <begin position="49"/>
        <end position="73"/>
    </location>
</feature>
<keyword evidence="5 6" id="KW-0472">Membrane</keyword>
<feature type="transmembrane region" description="Helical" evidence="6">
    <location>
        <begin position="373"/>
        <end position="392"/>
    </location>
</feature>
<dbReference type="GO" id="GO:0022857">
    <property type="term" value="F:transmembrane transporter activity"/>
    <property type="evidence" value="ECO:0007669"/>
    <property type="project" value="InterPro"/>
</dbReference>
<feature type="transmembrane region" description="Helical" evidence="6">
    <location>
        <begin position="346"/>
        <end position="367"/>
    </location>
</feature>
<dbReference type="GO" id="GO:0005886">
    <property type="term" value="C:plasma membrane"/>
    <property type="evidence" value="ECO:0007669"/>
    <property type="project" value="UniProtKB-SubCell"/>
</dbReference>
<evidence type="ECO:0000256" key="3">
    <source>
        <dbReference type="ARBA" id="ARBA00022692"/>
    </source>
</evidence>
<sequence>MRSEVKSAHGAPTPGTAKAQAVHFVLAIGIVSLFADMTHEGARSIVGPFLAVLGASATVVGVVSGLGELLGYAVRFFSGRLADRTGQYWTLAIVGYFVNLLAVPLLALAGNWEYAAALLFIERTGRALRQPPRDVMLSFAGRRMGVGWAFAMHEVMDQTGATIGPLLMATVMYWRSDYPLSFGLLLIPAILSLTALLFARQAFPRPRELETITPELDTRGMPRAFWLFLAATGCVAAGFADYPLIAFHFQKTASIRPELIPVLYALAMCAHALGALLCGWLYARLGVRSVVATALVAVPMAPLVFLGGPAAATVGAAIWGLGMGAQESLLKAAVATMAPVQRRGTAFGVYNMSFGIAWFAGSALMGVLYDASIPWLVAFSVAAQALAVPLLARASARIGT</sequence>
<feature type="transmembrane region" description="Helical" evidence="6">
    <location>
        <begin position="182"/>
        <end position="203"/>
    </location>
</feature>
<dbReference type="CDD" id="cd17370">
    <property type="entry name" value="MFS_MJ1317_like"/>
    <property type="match status" value="1"/>
</dbReference>
<dbReference type="InterPro" id="IPR020846">
    <property type="entry name" value="MFS_dom"/>
</dbReference>
<protein>
    <submittedName>
        <fullName evidence="8">Major Facilitator Superfamily protein</fullName>
    </submittedName>
</protein>
<dbReference type="Gene3D" id="1.20.1250.20">
    <property type="entry name" value="MFS general substrate transporter like domains"/>
    <property type="match status" value="2"/>
</dbReference>
<feature type="transmembrane region" description="Helical" evidence="6">
    <location>
        <begin position="93"/>
        <end position="121"/>
    </location>
</feature>
<dbReference type="RefSeq" id="WP_089275297.1">
    <property type="nucleotide sequence ID" value="NZ_FZOC01000008.1"/>
</dbReference>
<dbReference type="PROSITE" id="PS50850">
    <property type="entry name" value="MFS"/>
    <property type="match status" value="1"/>
</dbReference>
<proteinExistence type="predicted"/>
<dbReference type="InterPro" id="IPR011701">
    <property type="entry name" value="MFS"/>
</dbReference>
<evidence type="ECO:0000313" key="9">
    <source>
        <dbReference type="Proteomes" id="UP000198324"/>
    </source>
</evidence>
<dbReference type="SUPFAM" id="SSF103473">
    <property type="entry name" value="MFS general substrate transporter"/>
    <property type="match status" value="1"/>
</dbReference>
<dbReference type="InterPro" id="IPR052425">
    <property type="entry name" value="Uncharacterized_MFS-type"/>
</dbReference>
<name>A0A239CFR2_9BACT</name>
<comment type="subcellular location">
    <subcellularLocation>
        <location evidence="1">Cell membrane</location>
        <topology evidence="1">Multi-pass membrane protein</topology>
    </subcellularLocation>
</comment>
<evidence type="ECO:0000259" key="7">
    <source>
        <dbReference type="PROSITE" id="PS50850"/>
    </source>
</evidence>
<evidence type="ECO:0000256" key="1">
    <source>
        <dbReference type="ARBA" id="ARBA00004651"/>
    </source>
</evidence>
<evidence type="ECO:0000256" key="5">
    <source>
        <dbReference type="ARBA" id="ARBA00023136"/>
    </source>
</evidence>
<organism evidence="8 9">
    <name type="scientific">Humidesulfovibrio mexicanus</name>
    <dbReference type="NCBI Taxonomy" id="147047"/>
    <lineage>
        <taxon>Bacteria</taxon>
        <taxon>Pseudomonadati</taxon>
        <taxon>Thermodesulfobacteriota</taxon>
        <taxon>Desulfovibrionia</taxon>
        <taxon>Desulfovibrionales</taxon>
        <taxon>Desulfovibrionaceae</taxon>
        <taxon>Humidesulfovibrio</taxon>
    </lineage>
</organism>
<dbReference type="PANTHER" id="PTHR42688">
    <property type="entry name" value="CONSERVED PROTEIN"/>
    <property type="match status" value="1"/>
</dbReference>
<feature type="transmembrane region" description="Helical" evidence="6">
    <location>
        <begin position="259"/>
        <end position="283"/>
    </location>
</feature>
<keyword evidence="4 6" id="KW-1133">Transmembrane helix</keyword>
<evidence type="ECO:0000256" key="4">
    <source>
        <dbReference type="ARBA" id="ARBA00022989"/>
    </source>
</evidence>
<feature type="transmembrane region" description="Helical" evidence="6">
    <location>
        <begin position="223"/>
        <end position="247"/>
    </location>
</feature>
<evidence type="ECO:0000313" key="8">
    <source>
        <dbReference type="EMBL" id="SNS19065.1"/>
    </source>
</evidence>
<keyword evidence="3 6" id="KW-0812">Transmembrane</keyword>
<dbReference type="EMBL" id="FZOC01000008">
    <property type="protein sequence ID" value="SNS19065.1"/>
    <property type="molecule type" value="Genomic_DNA"/>
</dbReference>
<feature type="domain" description="Major facilitator superfamily (MFS) profile" evidence="7">
    <location>
        <begin position="219"/>
        <end position="400"/>
    </location>
</feature>